<dbReference type="GO" id="GO:0008061">
    <property type="term" value="F:chitin binding"/>
    <property type="evidence" value="ECO:0007669"/>
    <property type="project" value="InterPro"/>
</dbReference>
<proteinExistence type="predicted"/>
<dbReference type="InterPro" id="IPR002557">
    <property type="entry name" value="Chitin-bd_dom"/>
</dbReference>
<feature type="domain" description="MAM" evidence="2">
    <location>
        <begin position="34"/>
        <end position="192"/>
    </location>
</feature>
<feature type="chain" id="PRO_5041944522" description="MAM domain-containing protein" evidence="1">
    <location>
        <begin position="20"/>
        <end position="301"/>
    </location>
</feature>
<dbReference type="Gene3D" id="2.60.120.200">
    <property type="match status" value="1"/>
</dbReference>
<dbReference type="PROSITE" id="PS50060">
    <property type="entry name" value="MAM_2"/>
    <property type="match status" value="1"/>
</dbReference>
<reference evidence="3 4" key="1">
    <citation type="submission" date="2022-05" db="EMBL/GenBank/DDBJ databases">
        <title>A multi-omics perspective on studying reproductive biology in Daphnia sinensis.</title>
        <authorList>
            <person name="Jia J."/>
        </authorList>
    </citation>
    <scope>NUCLEOTIDE SEQUENCE [LARGE SCALE GENOMIC DNA]</scope>
    <source>
        <strain evidence="3 4">WSL</strain>
    </source>
</reference>
<evidence type="ECO:0000259" key="2">
    <source>
        <dbReference type="PROSITE" id="PS50060"/>
    </source>
</evidence>
<comment type="caution">
    <text evidence="3">The sequence shown here is derived from an EMBL/GenBank/DDBJ whole genome shotgun (WGS) entry which is preliminary data.</text>
</comment>
<dbReference type="SUPFAM" id="SSF57625">
    <property type="entry name" value="Invertebrate chitin-binding proteins"/>
    <property type="match status" value="1"/>
</dbReference>
<dbReference type="GO" id="GO:0016020">
    <property type="term" value="C:membrane"/>
    <property type="evidence" value="ECO:0007669"/>
    <property type="project" value="InterPro"/>
</dbReference>
<protein>
    <recommendedName>
        <fullName evidence="2">MAM domain-containing protein</fullName>
    </recommendedName>
</protein>
<dbReference type="InterPro" id="IPR000998">
    <property type="entry name" value="MAM_dom"/>
</dbReference>
<accession>A0AAD5LFU6</accession>
<dbReference type="InterPro" id="IPR036508">
    <property type="entry name" value="Chitin-bd_dom_sf"/>
</dbReference>
<keyword evidence="1" id="KW-0732">Signal</keyword>
<evidence type="ECO:0000313" key="4">
    <source>
        <dbReference type="Proteomes" id="UP000820818"/>
    </source>
</evidence>
<dbReference type="AlphaFoldDB" id="A0AAD5LFU6"/>
<dbReference type="GO" id="GO:0005576">
    <property type="term" value="C:extracellular region"/>
    <property type="evidence" value="ECO:0007669"/>
    <property type="project" value="InterPro"/>
</dbReference>
<dbReference type="SMART" id="SM00137">
    <property type="entry name" value="MAM"/>
    <property type="match status" value="1"/>
</dbReference>
<organism evidence="3 4">
    <name type="scientific">Daphnia sinensis</name>
    <dbReference type="NCBI Taxonomy" id="1820382"/>
    <lineage>
        <taxon>Eukaryota</taxon>
        <taxon>Metazoa</taxon>
        <taxon>Ecdysozoa</taxon>
        <taxon>Arthropoda</taxon>
        <taxon>Crustacea</taxon>
        <taxon>Branchiopoda</taxon>
        <taxon>Diplostraca</taxon>
        <taxon>Cladocera</taxon>
        <taxon>Anomopoda</taxon>
        <taxon>Daphniidae</taxon>
        <taxon>Daphnia</taxon>
        <taxon>Daphnia similis group</taxon>
    </lineage>
</organism>
<dbReference type="Proteomes" id="UP000820818">
    <property type="component" value="Linkage Group LG3"/>
</dbReference>
<dbReference type="SMART" id="SM00494">
    <property type="entry name" value="ChtBD2"/>
    <property type="match status" value="1"/>
</dbReference>
<name>A0AAD5LFU6_9CRUS</name>
<gene>
    <name evidence="3" type="ORF">GHT06_012156</name>
</gene>
<dbReference type="InterPro" id="IPR013320">
    <property type="entry name" value="ConA-like_dom_sf"/>
</dbReference>
<keyword evidence="4" id="KW-1185">Reference proteome</keyword>
<evidence type="ECO:0000313" key="3">
    <source>
        <dbReference type="EMBL" id="KAI9561200.1"/>
    </source>
</evidence>
<dbReference type="SUPFAM" id="SSF49899">
    <property type="entry name" value="Concanavalin A-like lectins/glucanases"/>
    <property type="match status" value="1"/>
</dbReference>
<sequence length="301" mass="34027">MKKIVFIVFTCVFLCLTRGSEQNFGAESKELSELDNDFEDKTLQPWIEESQGNVRWNVSNRTSHWELLNPAPQPINGKNYLRVDRRGSSSFGVAILRSPTFKLSSGSKIYVSFAFWIRSKWPAFTNLEVYVAQNGNEILLDNLYNYSDISNRSWQSRTVLLTGQSSTDFSLVFYAYCGIDTEDAVAIDDIQFRTFQESTTLAVTESTSGSTITTTTVTTPAALDCPSSLRKRDAHDSSFVCQNNLDMRYPIPGDPCSSQYYECVNCVATLQDCEGNKIYDDETQDCQPCSRMPECWIVCKN</sequence>
<dbReference type="Pfam" id="PF00629">
    <property type="entry name" value="MAM"/>
    <property type="match status" value="1"/>
</dbReference>
<evidence type="ECO:0000256" key="1">
    <source>
        <dbReference type="SAM" id="SignalP"/>
    </source>
</evidence>
<dbReference type="EMBL" id="WJBH02000003">
    <property type="protein sequence ID" value="KAI9561200.1"/>
    <property type="molecule type" value="Genomic_DNA"/>
</dbReference>
<feature type="signal peptide" evidence="1">
    <location>
        <begin position="1"/>
        <end position="19"/>
    </location>
</feature>